<dbReference type="Pfam" id="PF22982">
    <property type="entry name" value="WHD_HRQ1"/>
    <property type="match status" value="1"/>
</dbReference>
<dbReference type="CDD" id="cd18797">
    <property type="entry name" value="SF2_C_Hrq"/>
    <property type="match status" value="1"/>
</dbReference>
<evidence type="ECO:0000256" key="2">
    <source>
        <dbReference type="ARBA" id="ARBA00022840"/>
    </source>
</evidence>
<dbReference type="CDD" id="cd17923">
    <property type="entry name" value="DEXHc_Hrq1-like"/>
    <property type="match status" value="1"/>
</dbReference>
<dbReference type="Pfam" id="PF00271">
    <property type="entry name" value="Helicase_C"/>
    <property type="match status" value="1"/>
</dbReference>
<dbReference type="EMBL" id="JAPTGB010000018">
    <property type="protein sequence ID" value="MCZ0861246.1"/>
    <property type="molecule type" value="Genomic_DNA"/>
</dbReference>
<name>A0ABT4IHM1_9EURY</name>
<keyword evidence="2" id="KW-0067">ATP-binding</keyword>
<evidence type="ECO:0000313" key="5">
    <source>
        <dbReference type="EMBL" id="MCZ0861246.1"/>
    </source>
</evidence>
<dbReference type="InterPro" id="IPR027417">
    <property type="entry name" value="P-loop_NTPase"/>
</dbReference>
<keyword evidence="5" id="KW-0347">Helicase</keyword>
<dbReference type="PROSITE" id="PS51192">
    <property type="entry name" value="HELICASE_ATP_BIND_1"/>
    <property type="match status" value="1"/>
</dbReference>
<keyword evidence="5" id="KW-0378">Hydrolase</keyword>
<dbReference type="SMART" id="SM00487">
    <property type="entry name" value="DEXDc"/>
    <property type="match status" value="1"/>
</dbReference>
<keyword evidence="6" id="KW-1185">Reference proteome</keyword>
<dbReference type="Pfam" id="PF00270">
    <property type="entry name" value="DEAD"/>
    <property type="match status" value="1"/>
</dbReference>
<evidence type="ECO:0000259" key="3">
    <source>
        <dbReference type="PROSITE" id="PS51192"/>
    </source>
</evidence>
<dbReference type="GO" id="GO:0004386">
    <property type="term" value="F:helicase activity"/>
    <property type="evidence" value="ECO:0007669"/>
    <property type="project" value="UniProtKB-KW"/>
</dbReference>
<feature type="domain" description="Helicase ATP-binding" evidence="3">
    <location>
        <begin position="47"/>
        <end position="226"/>
    </location>
</feature>
<keyword evidence="1" id="KW-0547">Nucleotide-binding</keyword>
<evidence type="ECO:0000256" key="1">
    <source>
        <dbReference type="ARBA" id="ARBA00022741"/>
    </source>
</evidence>
<dbReference type="Pfam" id="PF09369">
    <property type="entry name" value="MZB"/>
    <property type="match status" value="1"/>
</dbReference>
<organism evidence="5 6">
    <name type="scientific">Methanocorpusculum petauri</name>
    <dbReference type="NCBI Taxonomy" id="3002863"/>
    <lineage>
        <taxon>Archaea</taxon>
        <taxon>Methanobacteriati</taxon>
        <taxon>Methanobacteriota</taxon>
        <taxon>Stenosarchaea group</taxon>
        <taxon>Methanomicrobia</taxon>
        <taxon>Methanomicrobiales</taxon>
        <taxon>Methanocorpusculaceae</taxon>
        <taxon>Methanocorpusculum</taxon>
    </lineage>
</organism>
<protein>
    <submittedName>
        <fullName evidence="5">DEAD/DEAH box helicase</fullName>
    </submittedName>
</protein>
<dbReference type="PANTHER" id="PTHR47957:SF3">
    <property type="entry name" value="ATP-DEPENDENT HELICASE HRQ1"/>
    <property type="match status" value="1"/>
</dbReference>
<evidence type="ECO:0000313" key="6">
    <source>
        <dbReference type="Proteomes" id="UP001141422"/>
    </source>
</evidence>
<evidence type="ECO:0000259" key="4">
    <source>
        <dbReference type="PROSITE" id="PS51194"/>
    </source>
</evidence>
<proteinExistence type="predicted"/>
<gene>
    <name evidence="5" type="ORF">O0S10_08445</name>
</gene>
<dbReference type="InterPro" id="IPR055227">
    <property type="entry name" value="HRQ1_WHD"/>
</dbReference>
<dbReference type="RefSeq" id="WP_268925435.1">
    <property type="nucleotide sequence ID" value="NZ_JAPTGB010000018.1"/>
</dbReference>
<sequence length="725" mass="80467">MEPEMHTRVFPARHAVYKEPAILPSPAVREYLHSRKIRLYTHQADSYDAVMRKENIILTTPTASGKTLAYALPVLEKLMQNRDATALFIYPTKALTRDQLAVLQKLDKELGAKTRPAIYDGDTPRDSRSKIRGSSRIILTNMYELHQILAWRMQWGDFWTNLSFVIVDEAHRYRGIFGSHIALLLRRLRRICNYYDARPQFILSSATIGDASSFAGTLTGVAATEISDDGSPRAQQTFRLYNPWSSGKSSLSATADLIRDQVQSGMQTLCFTKSRNMAEITALRCREEMPAGRISSYRGGYRPNERRHIEKNLKEGDLAGVISTNALELGIDVGSLDSVIISGFPGTMMSVRQQAGRAGRSGKDALITFVANLNPLDQYFMRCPDAFFNAPYEHPILDLENPYVLRSHLLCAAAELPYRTERDAEYFGTSAAELIHDLKEEHLLASTPKGYVYCGTESPAQQVSLSGRMSGTCTVMYGSRVLETMDESQMFREAYPGAVLFHQGDRYRVEEIDRKNLVVRVRKITDNYHTRPLYTTDVRILSREKTCRHGDLLVHYGSVSVCSQMIGYSVLEYDQIVSTHPLDVPPLSFTTKACWIVPDCCGEIPPADVAGSLHGAEHALIAAMPVHVLCDRSDIGGVSTPFHPDVGDAAIFIYDGMPGGVGLAEKAAGVFPEIVRLAQEMVSRCSCESGCPACIHSPKCGNNNQPLSKTGTLTLLSCLVKELET</sequence>
<feature type="domain" description="Helicase C-terminal" evidence="4">
    <location>
        <begin position="250"/>
        <end position="403"/>
    </location>
</feature>
<dbReference type="PROSITE" id="PS51194">
    <property type="entry name" value="HELICASE_CTER"/>
    <property type="match status" value="1"/>
</dbReference>
<dbReference type="InterPro" id="IPR018973">
    <property type="entry name" value="MZB"/>
</dbReference>
<dbReference type="InterPro" id="IPR011545">
    <property type="entry name" value="DEAD/DEAH_box_helicase_dom"/>
</dbReference>
<dbReference type="SMART" id="SM00490">
    <property type="entry name" value="HELICc"/>
    <property type="match status" value="1"/>
</dbReference>
<dbReference type="InterPro" id="IPR001650">
    <property type="entry name" value="Helicase_C-like"/>
</dbReference>
<comment type="caution">
    <text evidence="5">The sequence shown here is derived from an EMBL/GenBank/DDBJ whole genome shotgun (WGS) entry which is preliminary data.</text>
</comment>
<dbReference type="InterPro" id="IPR014001">
    <property type="entry name" value="Helicase_ATP-bd"/>
</dbReference>
<accession>A0ABT4IHM1</accession>
<dbReference type="Gene3D" id="3.40.50.300">
    <property type="entry name" value="P-loop containing nucleotide triphosphate hydrolases"/>
    <property type="match status" value="2"/>
</dbReference>
<reference evidence="5" key="1">
    <citation type="submission" date="2022-12" db="EMBL/GenBank/DDBJ databases">
        <title>Isolation and characterisation of novel Methanocorpusculum spp. from native Australian herbivores indicates the genus is ancestrally host-associated.</title>
        <authorList>
            <person name="Volmer J.G."/>
            <person name="Soo R.M."/>
            <person name="Evans P.N."/>
            <person name="Hoedt E.C."/>
            <person name="Astorga Alsina A.L."/>
            <person name="Woodcroft B.J."/>
            <person name="Tyson G.W."/>
            <person name="Hugenholtz P."/>
            <person name="Morrison M."/>
        </authorList>
    </citation>
    <scope>NUCLEOTIDE SEQUENCE</scope>
    <source>
        <strain evidence="5">MG</strain>
    </source>
</reference>
<dbReference type="SUPFAM" id="SSF52540">
    <property type="entry name" value="P-loop containing nucleoside triphosphate hydrolases"/>
    <property type="match status" value="1"/>
</dbReference>
<dbReference type="PANTHER" id="PTHR47957">
    <property type="entry name" value="ATP-DEPENDENT HELICASE HRQ1"/>
    <property type="match status" value="1"/>
</dbReference>
<dbReference type="Proteomes" id="UP001141422">
    <property type="component" value="Unassembled WGS sequence"/>
</dbReference>